<evidence type="ECO:0000313" key="4">
    <source>
        <dbReference type="EMBL" id="KKL73620.1"/>
    </source>
</evidence>
<gene>
    <name evidence="4" type="ORF">LCGC14_2073140</name>
</gene>
<organism evidence="4">
    <name type="scientific">marine sediment metagenome</name>
    <dbReference type="NCBI Taxonomy" id="412755"/>
    <lineage>
        <taxon>unclassified sequences</taxon>
        <taxon>metagenomes</taxon>
        <taxon>ecological metagenomes</taxon>
    </lineage>
</organism>
<dbReference type="InterPro" id="IPR029045">
    <property type="entry name" value="ClpP/crotonase-like_dom_sf"/>
</dbReference>
<proteinExistence type="inferred from homology"/>
<dbReference type="EMBL" id="LAZR01024904">
    <property type="protein sequence ID" value="KKL73620.1"/>
    <property type="molecule type" value="Genomic_DNA"/>
</dbReference>
<feature type="non-terminal residue" evidence="4">
    <location>
        <position position="1"/>
    </location>
</feature>
<keyword evidence="3" id="KW-0378">Hydrolase</keyword>
<dbReference type="Pfam" id="PF00574">
    <property type="entry name" value="CLP_protease"/>
    <property type="match status" value="1"/>
</dbReference>
<sequence length="190" mass="21204">AVAAEIGQRDLERKEVDYLAGNKFHRVYAFNDPVASSSVGSCISQLNIWTRTDPKCDIEIIFNSPGGGVIDGMALYDYFQALRRAGHKLTTVTFGMAASMAGILLQAGDVRVIGAESYVLIHEISTMAVGKIGELEDVVEFTKKIQNRVLKILASRSHKPVGYFEKHWRRQDWWLDSSECLKLGIVDEVR</sequence>
<name>A0A0F9GW54_9ZZZZ</name>
<dbReference type="Gene3D" id="3.90.226.10">
    <property type="entry name" value="2-enoyl-CoA Hydratase, Chain A, domain 1"/>
    <property type="match status" value="1"/>
</dbReference>
<dbReference type="InterPro" id="IPR001907">
    <property type="entry name" value="ClpP"/>
</dbReference>
<dbReference type="GO" id="GO:0051117">
    <property type="term" value="F:ATPase binding"/>
    <property type="evidence" value="ECO:0007669"/>
    <property type="project" value="TreeGrafter"/>
</dbReference>
<accession>A0A0F9GW54</accession>
<evidence type="ECO:0000256" key="2">
    <source>
        <dbReference type="ARBA" id="ARBA00022490"/>
    </source>
</evidence>
<dbReference type="AlphaFoldDB" id="A0A0F9GW54"/>
<dbReference type="GO" id="GO:0006515">
    <property type="term" value="P:protein quality control for misfolded or incompletely synthesized proteins"/>
    <property type="evidence" value="ECO:0007669"/>
    <property type="project" value="TreeGrafter"/>
</dbReference>
<comment type="similarity">
    <text evidence="1">Belongs to the peptidase S14 family.</text>
</comment>
<dbReference type="InterPro" id="IPR023562">
    <property type="entry name" value="ClpP/TepA"/>
</dbReference>
<evidence type="ECO:0000256" key="1">
    <source>
        <dbReference type="ARBA" id="ARBA00007039"/>
    </source>
</evidence>
<keyword evidence="2" id="KW-0963">Cytoplasm</keyword>
<dbReference type="SUPFAM" id="SSF52096">
    <property type="entry name" value="ClpP/crotonase"/>
    <property type="match status" value="1"/>
</dbReference>
<dbReference type="PANTHER" id="PTHR10381">
    <property type="entry name" value="ATP-DEPENDENT CLP PROTEASE PROTEOLYTIC SUBUNIT"/>
    <property type="match status" value="1"/>
</dbReference>
<comment type="caution">
    <text evidence="4">The sequence shown here is derived from an EMBL/GenBank/DDBJ whole genome shotgun (WGS) entry which is preliminary data.</text>
</comment>
<dbReference type="PANTHER" id="PTHR10381:SF70">
    <property type="entry name" value="ATP-DEPENDENT CLP PROTEASE PROTEOLYTIC SUBUNIT"/>
    <property type="match status" value="1"/>
</dbReference>
<dbReference type="GO" id="GO:0004252">
    <property type="term" value="F:serine-type endopeptidase activity"/>
    <property type="evidence" value="ECO:0007669"/>
    <property type="project" value="InterPro"/>
</dbReference>
<dbReference type="GO" id="GO:0009368">
    <property type="term" value="C:endopeptidase Clp complex"/>
    <property type="evidence" value="ECO:0007669"/>
    <property type="project" value="TreeGrafter"/>
</dbReference>
<dbReference type="GO" id="GO:0004176">
    <property type="term" value="F:ATP-dependent peptidase activity"/>
    <property type="evidence" value="ECO:0007669"/>
    <property type="project" value="InterPro"/>
</dbReference>
<dbReference type="PRINTS" id="PR00127">
    <property type="entry name" value="CLPPROTEASEP"/>
</dbReference>
<reference evidence="4" key="1">
    <citation type="journal article" date="2015" name="Nature">
        <title>Complex archaea that bridge the gap between prokaryotes and eukaryotes.</title>
        <authorList>
            <person name="Spang A."/>
            <person name="Saw J.H."/>
            <person name="Jorgensen S.L."/>
            <person name="Zaremba-Niedzwiedzka K."/>
            <person name="Martijn J."/>
            <person name="Lind A.E."/>
            <person name="van Eijk R."/>
            <person name="Schleper C."/>
            <person name="Guy L."/>
            <person name="Ettema T.J."/>
        </authorList>
    </citation>
    <scope>NUCLEOTIDE SEQUENCE</scope>
</reference>
<evidence type="ECO:0008006" key="5">
    <source>
        <dbReference type="Google" id="ProtNLM"/>
    </source>
</evidence>
<evidence type="ECO:0000256" key="3">
    <source>
        <dbReference type="ARBA" id="ARBA00022801"/>
    </source>
</evidence>
<protein>
    <recommendedName>
        <fullName evidence="5">ATP-dependent Clp protease proteolytic subunit</fullName>
    </recommendedName>
</protein>